<reference evidence="1 2" key="1">
    <citation type="submission" date="2014-11" db="EMBL/GenBank/DDBJ databases">
        <title>Draft Genome Sequences of Paenibacillus polymyxa NRRL B-30509 and Paenibacillus terrae NRRL B-30644, Strains from a Poultry Environment that Produce Tridecaptin A and Paenicidins.</title>
        <authorList>
            <person name="van Belkum M.J."/>
            <person name="Lohans C.T."/>
            <person name="Vederas J.C."/>
        </authorList>
    </citation>
    <scope>NUCLEOTIDE SEQUENCE [LARGE SCALE GENOMIC DNA]</scope>
    <source>
        <strain evidence="1 2">NRRL B-30644</strain>
    </source>
</reference>
<sequence>MKNYSLSNHLHSDPDSIQPNHSDPNILNCMMDFQKLAQYQIKLAQIMRNYHQFHNCLILCDRAMFSLAKAVYVHRNQIILSSINLSITDVLRLIHTDAEPSLDMVLFMGTVHYLISAEDNAHNKPMKLEEVDRLLFRTDHILICLSRRIVADPAERYQSIFKENQSMK</sequence>
<protein>
    <submittedName>
        <fullName evidence="1">Uncharacterized protein</fullName>
    </submittedName>
</protein>
<evidence type="ECO:0000313" key="1">
    <source>
        <dbReference type="EMBL" id="KJD43631.1"/>
    </source>
</evidence>
<dbReference type="AlphaFoldDB" id="A0A0D7WWS0"/>
<keyword evidence="2" id="KW-1185">Reference proteome</keyword>
<comment type="caution">
    <text evidence="1">The sequence shown here is derived from an EMBL/GenBank/DDBJ whole genome shotgun (WGS) entry which is preliminary data.</text>
</comment>
<dbReference type="PATRIC" id="fig|159743.3.peg.4752"/>
<dbReference type="EMBL" id="JTHP01000052">
    <property type="protein sequence ID" value="KJD43631.1"/>
    <property type="molecule type" value="Genomic_DNA"/>
</dbReference>
<dbReference type="Proteomes" id="UP000032534">
    <property type="component" value="Unassembled WGS sequence"/>
</dbReference>
<name>A0A0D7WWS0_9BACL</name>
<evidence type="ECO:0000313" key="2">
    <source>
        <dbReference type="Proteomes" id="UP000032534"/>
    </source>
</evidence>
<dbReference type="RefSeq" id="WP_044648030.1">
    <property type="nucleotide sequence ID" value="NZ_JTHP01000052.1"/>
</dbReference>
<proteinExistence type="predicted"/>
<gene>
    <name evidence="1" type="ORF">QD47_21380</name>
</gene>
<accession>A0A0D7WWS0</accession>
<organism evidence="1 2">
    <name type="scientific">Paenibacillus terrae</name>
    <dbReference type="NCBI Taxonomy" id="159743"/>
    <lineage>
        <taxon>Bacteria</taxon>
        <taxon>Bacillati</taxon>
        <taxon>Bacillota</taxon>
        <taxon>Bacilli</taxon>
        <taxon>Bacillales</taxon>
        <taxon>Paenibacillaceae</taxon>
        <taxon>Paenibacillus</taxon>
    </lineage>
</organism>
<dbReference type="OrthoDB" id="2653770at2"/>